<evidence type="ECO:0000313" key="5">
    <source>
        <dbReference type="EMBL" id="CAK7351309.1"/>
    </source>
</evidence>
<evidence type="ECO:0000256" key="2">
    <source>
        <dbReference type="ARBA" id="ARBA00022472"/>
    </source>
</evidence>
<dbReference type="GO" id="GO:0006353">
    <property type="term" value="P:DNA-templated transcription termination"/>
    <property type="evidence" value="ECO:0007669"/>
    <property type="project" value="UniProtKB-KW"/>
</dbReference>
<gene>
    <name evidence="5" type="ORF">DCAF_LOCUS23789</name>
</gene>
<keyword evidence="3" id="KW-0809">Transit peptide</keyword>
<proteinExistence type="inferred from homology"/>
<sequence length="792" mass="90503">MWTELGSAITGLSVAWFMFDKYFPYQLRGYLQRYFHSTNPTKNAKRLKAEVIKDSQSIVLSMDDCEEVTDVFDGVKWEIVKSYIEHVLKQGKEVAVKNRQRMLCTNNPSKNWYWRNPTKWGSMVSEHPAAFDTLAIGTKMKEGIKKELVKNHNFSKDHILNLVRKRPAVLLSKPLKTLLPKLEFFQSKGFPNPDVVKIISSYPYILGSSLENQLVPAFDFFENFLQSDALAIRAIKRSPSILEVNVESLARIVDVLRDNGVPKKNIALLFGYRPSIVISNLESFKKLIQQVTLMGFNPSKSQFVLAIVLLRSMTTSTWEKKLDVYRRWGLSREEILAAFVKNPWFMGLSEKKITGVMDLFVKNLGWESSYIAKNPSISSYSLEKRLIPRALVLQFLVSKGLVEKSFRSAAFFSRPENIFRRMLIDNNAESTQILKFYKEKLNPSSVKVEVSTSTNSKIVLLAAVIGVMVISVVVAKGGGDGGGDKPDSVLEVFKNHSFSKDHILNLVRRRPEVLLSKPLTTLLPKLEFFQSKGFSTPDVVKIISTYPWILRCSLENQLVPAFDFFEKFFQSDAMVIKSIKLAPVILNVNVESLARIVDVLRDNGVPRKNIALLFRYRFSNLETFKKLIQEVTLMGFHPSKSQFVVAIMCLRSMSTSTWDKKIDVLKRWGLSQDEILAAFVRYPCFMSLSKAKIMGVMDLFVNKLGWDSSYLAKNPSISSYSLEKRLIPRALVLQFLVSKGLVEKSFRSVTFFVRPENKFQQMFIYCYAESTQILTFYEEKLNHSSVVKTSTF</sequence>
<dbReference type="PANTHER" id="PTHR13068">
    <property type="entry name" value="CGI-12 PROTEIN-RELATED"/>
    <property type="match status" value="1"/>
</dbReference>
<reference evidence="5 6" key="1">
    <citation type="submission" date="2024-01" db="EMBL/GenBank/DDBJ databases">
        <authorList>
            <person name="Waweru B."/>
        </authorList>
    </citation>
    <scope>NUCLEOTIDE SEQUENCE [LARGE SCALE GENOMIC DNA]</scope>
</reference>
<dbReference type="Pfam" id="PF14363">
    <property type="entry name" value="AAA_assoc"/>
    <property type="match status" value="1"/>
</dbReference>
<dbReference type="Pfam" id="PF02536">
    <property type="entry name" value="mTERF"/>
    <property type="match status" value="2"/>
</dbReference>
<evidence type="ECO:0000259" key="4">
    <source>
        <dbReference type="Pfam" id="PF14363"/>
    </source>
</evidence>
<keyword evidence="2" id="KW-0804">Transcription</keyword>
<feature type="domain" description="AAA-type ATPase N-terminal" evidence="4">
    <location>
        <begin position="32"/>
        <end position="78"/>
    </location>
</feature>
<dbReference type="Gene3D" id="1.25.70.10">
    <property type="entry name" value="Transcription termination factor 3, mitochondrial"/>
    <property type="match status" value="2"/>
</dbReference>
<dbReference type="InterPro" id="IPR038538">
    <property type="entry name" value="MTERF_sf"/>
</dbReference>
<dbReference type="GO" id="GO:0003676">
    <property type="term" value="F:nucleic acid binding"/>
    <property type="evidence" value="ECO:0007669"/>
    <property type="project" value="InterPro"/>
</dbReference>
<organism evidence="5 6">
    <name type="scientific">Dovyalis caffra</name>
    <dbReference type="NCBI Taxonomy" id="77055"/>
    <lineage>
        <taxon>Eukaryota</taxon>
        <taxon>Viridiplantae</taxon>
        <taxon>Streptophyta</taxon>
        <taxon>Embryophyta</taxon>
        <taxon>Tracheophyta</taxon>
        <taxon>Spermatophyta</taxon>
        <taxon>Magnoliopsida</taxon>
        <taxon>eudicotyledons</taxon>
        <taxon>Gunneridae</taxon>
        <taxon>Pentapetalae</taxon>
        <taxon>rosids</taxon>
        <taxon>fabids</taxon>
        <taxon>Malpighiales</taxon>
        <taxon>Salicaceae</taxon>
        <taxon>Flacourtieae</taxon>
        <taxon>Dovyalis</taxon>
    </lineage>
</organism>
<dbReference type="InterPro" id="IPR025753">
    <property type="entry name" value="AAA_N_dom"/>
</dbReference>
<evidence type="ECO:0000256" key="3">
    <source>
        <dbReference type="ARBA" id="ARBA00022946"/>
    </source>
</evidence>
<dbReference type="AlphaFoldDB" id="A0AAV1SI19"/>
<dbReference type="Proteomes" id="UP001314170">
    <property type="component" value="Unassembled WGS sequence"/>
</dbReference>
<comment type="similarity">
    <text evidence="1">Belongs to the mTERF family.</text>
</comment>
<dbReference type="EMBL" id="CAWUPB010001184">
    <property type="protein sequence ID" value="CAK7351309.1"/>
    <property type="molecule type" value="Genomic_DNA"/>
</dbReference>
<evidence type="ECO:0000313" key="6">
    <source>
        <dbReference type="Proteomes" id="UP001314170"/>
    </source>
</evidence>
<keyword evidence="2" id="KW-0805">Transcription regulation</keyword>
<dbReference type="PANTHER" id="PTHR13068:SF233">
    <property type="entry name" value="MTERF FAMILY PROTEIN"/>
    <property type="match status" value="1"/>
</dbReference>
<keyword evidence="6" id="KW-1185">Reference proteome</keyword>
<evidence type="ECO:0000256" key="1">
    <source>
        <dbReference type="ARBA" id="ARBA00007692"/>
    </source>
</evidence>
<keyword evidence="2" id="KW-0806">Transcription termination</keyword>
<protein>
    <recommendedName>
        <fullName evidence="4">AAA-type ATPase N-terminal domain-containing protein</fullName>
    </recommendedName>
</protein>
<dbReference type="InterPro" id="IPR003690">
    <property type="entry name" value="MTERF"/>
</dbReference>
<dbReference type="FunFam" id="1.25.70.10:FF:000001">
    <property type="entry name" value="Mitochondrial transcription termination factor-like"/>
    <property type="match status" value="2"/>
</dbReference>
<name>A0AAV1SI19_9ROSI</name>
<comment type="caution">
    <text evidence="5">The sequence shown here is derived from an EMBL/GenBank/DDBJ whole genome shotgun (WGS) entry which is preliminary data.</text>
</comment>
<accession>A0AAV1SI19</accession>
<dbReference type="SMART" id="SM00733">
    <property type="entry name" value="Mterf"/>
    <property type="match status" value="11"/>
</dbReference>